<protein>
    <recommendedName>
        <fullName evidence="12">Protein kinase domain-containing protein</fullName>
    </recommendedName>
</protein>
<dbReference type="SUPFAM" id="SSF52058">
    <property type="entry name" value="L domain-like"/>
    <property type="match status" value="1"/>
</dbReference>
<feature type="compositionally biased region" description="Polar residues" evidence="9">
    <location>
        <begin position="620"/>
        <end position="630"/>
    </location>
</feature>
<dbReference type="Gene3D" id="3.80.10.10">
    <property type="entry name" value="Ribonuclease Inhibitor"/>
    <property type="match status" value="2"/>
</dbReference>
<accession>A0ABC8STF0</accession>
<dbReference type="InterPro" id="IPR000719">
    <property type="entry name" value="Prot_kinase_dom"/>
</dbReference>
<dbReference type="InterPro" id="IPR046959">
    <property type="entry name" value="PRK1-6/SRF4-like"/>
</dbReference>
<feature type="chain" id="PRO_5044774134" description="Protein kinase domain-containing protein" evidence="11">
    <location>
        <begin position="26"/>
        <end position="636"/>
    </location>
</feature>
<feature type="transmembrane region" description="Helical" evidence="10">
    <location>
        <begin position="235"/>
        <end position="258"/>
    </location>
</feature>
<dbReference type="SMART" id="SM00220">
    <property type="entry name" value="S_TKc"/>
    <property type="match status" value="1"/>
</dbReference>
<keyword evidence="7" id="KW-0547">Nucleotide-binding</keyword>
<dbReference type="PROSITE" id="PS00107">
    <property type="entry name" value="PROTEIN_KINASE_ATP"/>
    <property type="match status" value="1"/>
</dbReference>
<evidence type="ECO:0000256" key="11">
    <source>
        <dbReference type="SAM" id="SignalP"/>
    </source>
</evidence>
<keyword evidence="14" id="KW-1185">Reference proteome</keyword>
<evidence type="ECO:0000256" key="3">
    <source>
        <dbReference type="ARBA" id="ARBA00022692"/>
    </source>
</evidence>
<evidence type="ECO:0000256" key="6">
    <source>
        <dbReference type="ARBA" id="ARBA00023136"/>
    </source>
</evidence>
<keyword evidence="6 10" id="KW-0472">Membrane</keyword>
<dbReference type="InterPro" id="IPR011009">
    <property type="entry name" value="Kinase-like_dom_sf"/>
</dbReference>
<dbReference type="Proteomes" id="UP001642360">
    <property type="component" value="Unassembled WGS sequence"/>
</dbReference>
<dbReference type="AlphaFoldDB" id="A0ABC8STF0"/>
<keyword evidence="2" id="KW-0433">Leucine-rich repeat</keyword>
<proteinExistence type="predicted"/>
<dbReference type="PANTHER" id="PTHR48007">
    <property type="entry name" value="LEUCINE-RICH REPEAT RECEPTOR-LIKE PROTEIN KINASE PXC1"/>
    <property type="match status" value="1"/>
</dbReference>
<feature type="coiled-coil region" evidence="8">
    <location>
        <begin position="261"/>
        <end position="297"/>
    </location>
</feature>
<evidence type="ECO:0000256" key="7">
    <source>
        <dbReference type="PROSITE-ProRule" id="PRU10141"/>
    </source>
</evidence>
<comment type="caution">
    <text evidence="13">The sequence shown here is derived from an EMBL/GenBank/DDBJ whole genome shotgun (WGS) entry which is preliminary data.</text>
</comment>
<feature type="binding site" evidence="7">
    <location>
        <position position="353"/>
    </location>
    <ligand>
        <name>ATP</name>
        <dbReference type="ChEBI" id="CHEBI:30616"/>
    </ligand>
</feature>
<dbReference type="PANTHER" id="PTHR48007:SF43">
    <property type="entry name" value="POLLEN RECEPTOR-LIKE KINASE 4"/>
    <property type="match status" value="1"/>
</dbReference>
<dbReference type="Gene3D" id="3.30.200.20">
    <property type="entry name" value="Phosphorylase Kinase, domain 1"/>
    <property type="match status" value="1"/>
</dbReference>
<dbReference type="GO" id="GO:0016020">
    <property type="term" value="C:membrane"/>
    <property type="evidence" value="ECO:0007669"/>
    <property type="project" value="UniProtKB-SubCell"/>
</dbReference>
<dbReference type="InterPro" id="IPR032675">
    <property type="entry name" value="LRR_dom_sf"/>
</dbReference>
<keyword evidence="3 10" id="KW-0812">Transmembrane</keyword>
<dbReference type="EMBL" id="CAUOFW020003525">
    <property type="protein sequence ID" value="CAK9160476.1"/>
    <property type="molecule type" value="Genomic_DNA"/>
</dbReference>
<name>A0ABC8STF0_9AQUA</name>
<organism evidence="13 14">
    <name type="scientific">Ilex paraguariensis</name>
    <name type="common">yerba mate</name>
    <dbReference type="NCBI Taxonomy" id="185542"/>
    <lineage>
        <taxon>Eukaryota</taxon>
        <taxon>Viridiplantae</taxon>
        <taxon>Streptophyta</taxon>
        <taxon>Embryophyta</taxon>
        <taxon>Tracheophyta</taxon>
        <taxon>Spermatophyta</taxon>
        <taxon>Magnoliopsida</taxon>
        <taxon>eudicotyledons</taxon>
        <taxon>Gunneridae</taxon>
        <taxon>Pentapetalae</taxon>
        <taxon>asterids</taxon>
        <taxon>campanulids</taxon>
        <taxon>Aquifoliales</taxon>
        <taxon>Aquifoliaceae</taxon>
        <taxon>Ilex</taxon>
    </lineage>
</organism>
<dbReference type="PROSITE" id="PS50011">
    <property type="entry name" value="PROTEIN_KINASE_DOM"/>
    <property type="match status" value="1"/>
</dbReference>
<dbReference type="InterPro" id="IPR001245">
    <property type="entry name" value="Ser-Thr/Tyr_kinase_cat_dom"/>
</dbReference>
<gene>
    <name evidence="13" type="ORF">ILEXP_LOCUS29241</name>
</gene>
<evidence type="ECO:0000256" key="4">
    <source>
        <dbReference type="ARBA" id="ARBA00022737"/>
    </source>
</evidence>
<keyword evidence="7" id="KW-0067">ATP-binding</keyword>
<evidence type="ECO:0000256" key="9">
    <source>
        <dbReference type="SAM" id="MobiDB-lite"/>
    </source>
</evidence>
<feature type="region of interest" description="Disordered" evidence="9">
    <location>
        <begin position="606"/>
        <end position="636"/>
    </location>
</feature>
<dbReference type="Pfam" id="PF00560">
    <property type="entry name" value="LRR_1"/>
    <property type="match status" value="2"/>
</dbReference>
<dbReference type="InterPro" id="IPR001611">
    <property type="entry name" value="Leu-rich_rpt"/>
</dbReference>
<feature type="compositionally biased region" description="Polar residues" evidence="9">
    <location>
        <begin position="214"/>
        <end position="228"/>
    </location>
</feature>
<evidence type="ECO:0000256" key="8">
    <source>
        <dbReference type="SAM" id="Coils"/>
    </source>
</evidence>
<dbReference type="Pfam" id="PF07714">
    <property type="entry name" value="PK_Tyr_Ser-Thr"/>
    <property type="match status" value="1"/>
</dbReference>
<dbReference type="SUPFAM" id="SSF56112">
    <property type="entry name" value="Protein kinase-like (PK-like)"/>
    <property type="match status" value="1"/>
</dbReference>
<dbReference type="GO" id="GO:0005524">
    <property type="term" value="F:ATP binding"/>
    <property type="evidence" value="ECO:0007669"/>
    <property type="project" value="UniProtKB-UniRule"/>
</dbReference>
<feature type="region of interest" description="Disordered" evidence="9">
    <location>
        <begin position="202"/>
        <end position="228"/>
    </location>
</feature>
<evidence type="ECO:0000313" key="13">
    <source>
        <dbReference type="EMBL" id="CAK9160476.1"/>
    </source>
</evidence>
<feature type="domain" description="Protein kinase" evidence="12">
    <location>
        <begin position="325"/>
        <end position="603"/>
    </location>
</feature>
<evidence type="ECO:0000256" key="5">
    <source>
        <dbReference type="ARBA" id="ARBA00022989"/>
    </source>
</evidence>
<evidence type="ECO:0000259" key="12">
    <source>
        <dbReference type="PROSITE" id="PS50011"/>
    </source>
</evidence>
<evidence type="ECO:0000256" key="2">
    <source>
        <dbReference type="ARBA" id="ARBA00022614"/>
    </source>
</evidence>
<keyword evidence="8" id="KW-0175">Coiled coil</keyword>
<keyword evidence="5 10" id="KW-1133">Transmembrane helix</keyword>
<keyword evidence="11" id="KW-0732">Signal</keyword>
<evidence type="ECO:0000313" key="14">
    <source>
        <dbReference type="Proteomes" id="UP001642360"/>
    </source>
</evidence>
<dbReference type="Gene3D" id="1.10.510.10">
    <property type="entry name" value="Transferase(Phosphotransferase) domain 1"/>
    <property type="match status" value="1"/>
</dbReference>
<feature type="signal peptide" evidence="11">
    <location>
        <begin position="1"/>
        <end position="25"/>
    </location>
</feature>
<evidence type="ECO:0000256" key="1">
    <source>
        <dbReference type="ARBA" id="ARBA00004370"/>
    </source>
</evidence>
<reference evidence="13 14" key="1">
    <citation type="submission" date="2024-02" db="EMBL/GenBank/DDBJ databases">
        <authorList>
            <person name="Vignale AGUSTIN F."/>
            <person name="Sosa J E."/>
            <person name="Modenutti C."/>
        </authorList>
    </citation>
    <scope>NUCLEOTIDE SEQUENCE [LARGE SCALE GENOMIC DNA]</scope>
</reference>
<evidence type="ECO:0000256" key="10">
    <source>
        <dbReference type="SAM" id="Phobius"/>
    </source>
</evidence>
<keyword evidence="4" id="KW-0677">Repeat</keyword>
<dbReference type="InterPro" id="IPR017441">
    <property type="entry name" value="Protein_kinase_ATP_BS"/>
</dbReference>
<sequence>MGSSQILKYLMAMALFLLCIRAIAVEEPPIGSQGEDREALLALKSEFNNSFLDDNWTSLIWNMNNTPNWYGIQCLNGRVTGILLENMSLTGEIKADALVNLIELSILSFKNNSISGNLMDFSKNQKLREIDLSGNQFDGSISTSLLSLNLLESLQLQDNRLTGSIPDFHLPNLRKFNVSNNDLSGPIPNALQSFNYNSSYEGNKDLCGPPSPTDCDSTNTEASKANNSNGSTSRFAAILIVVDVVGLIVIFFLFIVYCKKSRRLKKQMERLERLNLVVKEEEKKDETQIEITEERSRIIQGEQEKGKLTFMDDHEMQFELADLLKASADGLGKGNFGSCYKAVVNDGLAVVVKRLRDLKPLSSDEFVKQLILIADLKHPNLLPLLAYYYSNDEKLLMNRFALNGNVYNRLHGGKGTKDRIPFRWSSRLAVARGVARALEYLHLNHKSQTIVVPHGNLKSSNVLLDENNMVLVSDYGFTLLVAPPLAAQRMTSYKSPEYQTYKKVSRKSDVWSYGCLLLELLTGRIPINSAPQGINGVELCSWVHRAVREEWTAEIFDVEISVQRVANNGMVRLLQIALKCCDKSPEKRPEMSEVVREIDNIKVVANSEDEEDFSMDPSLTDDSISATPSLVISGEE</sequence>
<comment type="subcellular location">
    <subcellularLocation>
        <location evidence="1">Membrane</location>
    </subcellularLocation>
</comment>